<dbReference type="PIRSF" id="PIRSF036492">
    <property type="entry name" value="ALDH"/>
    <property type="match status" value="1"/>
</dbReference>
<dbReference type="CDD" id="cd07133">
    <property type="entry name" value="ALDH_CALDH_CalB"/>
    <property type="match status" value="1"/>
</dbReference>
<dbReference type="KEGG" id="lyj:FKV23_16785"/>
<name>A0A514BW04_9GAMM</name>
<organism evidence="9 10">
    <name type="scientific">Marilutibacter alkalisoli</name>
    <dbReference type="NCBI Taxonomy" id="2591633"/>
    <lineage>
        <taxon>Bacteria</taxon>
        <taxon>Pseudomonadati</taxon>
        <taxon>Pseudomonadota</taxon>
        <taxon>Gammaproteobacteria</taxon>
        <taxon>Lysobacterales</taxon>
        <taxon>Lysobacteraceae</taxon>
        <taxon>Marilutibacter</taxon>
    </lineage>
</organism>
<dbReference type="SUPFAM" id="SSF53720">
    <property type="entry name" value="ALDH-like"/>
    <property type="match status" value="1"/>
</dbReference>
<keyword evidence="2 4" id="KW-0560">Oxidoreductase</keyword>
<dbReference type="PANTHER" id="PTHR43570:SF20">
    <property type="entry name" value="ALDEHYDE DEHYDROGENASE ALDX-RELATED"/>
    <property type="match status" value="1"/>
</dbReference>
<evidence type="ECO:0000256" key="2">
    <source>
        <dbReference type="ARBA" id="ARBA00023002"/>
    </source>
</evidence>
<dbReference type="Proteomes" id="UP000317199">
    <property type="component" value="Chromosome"/>
</dbReference>
<accession>A0A514BW04</accession>
<dbReference type="InterPro" id="IPR016161">
    <property type="entry name" value="Ald_DH/histidinol_DH"/>
</dbReference>
<dbReference type="PANTHER" id="PTHR43570">
    <property type="entry name" value="ALDEHYDE DEHYDROGENASE"/>
    <property type="match status" value="1"/>
</dbReference>
<feature type="active site" evidence="5 6">
    <location>
        <position position="218"/>
    </location>
</feature>
<evidence type="ECO:0000256" key="6">
    <source>
        <dbReference type="PROSITE-ProRule" id="PRU10007"/>
    </source>
</evidence>
<comment type="similarity">
    <text evidence="1 4 7">Belongs to the aldehyde dehydrogenase family.</text>
</comment>
<evidence type="ECO:0000256" key="3">
    <source>
        <dbReference type="ARBA" id="ARBA00023027"/>
    </source>
</evidence>
<feature type="domain" description="Aldehyde dehydrogenase" evidence="8">
    <location>
        <begin position="24"/>
        <end position="438"/>
    </location>
</feature>
<evidence type="ECO:0000256" key="1">
    <source>
        <dbReference type="ARBA" id="ARBA00009986"/>
    </source>
</evidence>
<evidence type="ECO:0000256" key="5">
    <source>
        <dbReference type="PIRSR" id="PIRSR036492-1"/>
    </source>
</evidence>
<dbReference type="RefSeq" id="WP_141624897.1">
    <property type="nucleotide sequence ID" value="NZ_CP041242.1"/>
</dbReference>
<dbReference type="GO" id="GO:0004029">
    <property type="term" value="F:aldehyde dehydrogenase (NAD+) activity"/>
    <property type="evidence" value="ECO:0007669"/>
    <property type="project" value="TreeGrafter"/>
</dbReference>
<evidence type="ECO:0000256" key="4">
    <source>
        <dbReference type="PIRNR" id="PIRNR036492"/>
    </source>
</evidence>
<dbReference type="InterPro" id="IPR015590">
    <property type="entry name" value="Aldehyde_DH_dom"/>
</dbReference>
<proteinExistence type="inferred from homology"/>
<dbReference type="Gene3D" id="3.40.605.10">
    <property type="entry name" value="Aldehyde Dehydrogenase, Chain A, domain 1"/>
    <property type="match status" value="1"/>
</dbReference>
<keyword evidence="10" id="KW-1185">Reference proteome</keyword>
<feature type="active site" evidence="5">
    <location>
        <position position="252"/>
    </location>
</feature>
<evidence type="ECO:0000313" key="9">
    <source>
        <dbReference type="EMBL" id="QDH71566.1"/>
    </source>
</evidence>
<dbReference type="InterPro" id="IPR016162">
    <property type="entry name" value="Ald_DH_N"/>
</dbReference>
<evidence type="ECO:0000259" key="8">
    <source>
        <dbReference type="Pfam" id="PF00171"/>
    </source>
</evidence>
<dbReference type="InterPro" id="IPR012394">
    <property type="entry name" value="Aldehyde_DH_NAD(P)"/>
</dbReference>
<dbReference type="Pfam" id="PF00171">
    <property type="entry name" value="Aldedh"/>
    <property type="match status" value="1"/>
</dbReference>
<dbReference type="GO" id="GO:0005737">
    <property type="term" value="C:cytoplasm"/>
    <property type="evidence" value="ECO:0007669"/>
    <property type="project" value="TreeGrafter"/>
</dbReference>
<dbReference type="InterPro" id="IPR029510">
    <property type="entry name" value="Ald_DH_CS_GLU"/>
</dbReference>
<keyword evidence="3" id="KW-0520">NAD</keyword>
<dbReference type="PROSITE" id="PS00687">
    <property type="entry name" value="ALDEHYDE_DEHYDR_GLU"/>
    <property type="match status" value="1"/>
</dbReference>
<dbReference type="EMBL" id="CP041242">
    <property type="protein sequence ID" value="QDH71566.1"/>
    <property type="molecule type" value="Genomic_DNA"/>
</dbReference>
<dbReference type="AlphaFoldDB" id="A0A514BW04"/>
<reference evidence="9 10" key="1">
    <citation type="submission" date="2019-06" db="EMBL/GenBank/DDBJ databases">
        <title>Lysobacter alkalisoli sp. nov. isolated from saline-alkali soil.</title>
        <authorList>
            <person name="Sun J.-Q."/>
            <person name="Xu L."/>
        </authorList>
    </citation>
    <scope>NUCLEOTIDE SEQUENCE [LARGE SCALE GENOMIC DNA]</scope>
    <source>
        <strain evidence="9 10">SJ-36</strain>
    </source>
</reference>
<protein>
    <recommendedName>
        <fullName evidence="4">Aldehyde dehydrogenase</fullName>
    </recommendedName>
</protein>
<dbReference type="Gene3D" id="3.40.309.10">
    <property type="entry name" value="Aldehyde Dehydrogenase, Chain A, domain 2"/>
    <property type="match status" value="1"/>
</dbReference>
<sequence length="471" mass="51373">MDITADTTPDELRVTHRALRQAWQGRKPAMAQRRADLLRLRDAFRTRVVEMDAAIRADFGHRSEHENLISETMVVLAEIAHALRHLSRWAKPRRAAVGWKFWPARAQVRPEPVGVVGIMSPWNYPVNLALVPLVSAIAAGNHVYLKPSEHTPRTGAWLRALLADVFPADRVAVALGGPEVGAAFAALPFDHLLFTGSSSVGRKVMAAAAPNLTPLTLELGGKSPAIVCPDYPLASAAARIATGKWFNAGQTCIGVDYVLVDAARRDAFVDAIVAELHKRYGDFDAPLDYTRIISDAQHARLRGCLDDAHARGLRVIEPFAGKADAGARLLPPVLVIDPDLDAEVMRHEIFGPILPVVSCQGLDDAIAKMQRLDRPLALYPFSHDRASIERIVSGVLAGGVTVNDTLIHFGVHSLPFGGIGPSGMGQIHGRHGFDTFSKLLPVLHQARRAGSDLIRPPYTGWVDRMIRWLAR</sequence>
<dbReference type="OrthoDB" id="9812625at2"/>
<dbReference type="GO" id="GO:0006081">
    <property type="term" value="P:aldehyde metabolic process"/>
    <property type="evidence" value="ECO:0007669"/>
    <property type="project" value="InterPro"/>
</dbReference>
<evidence type="ECO:0000313" key="10">
    <source>
        <dbReference type="Proteomes" id="UP000317199"/>
    </source>
</evidence>
<dbReference type="InterPro" id="IPR016163">
    <property type="entry name" value="Ald_DH_C"/>
</dbReference>
<evidence type="ECO:0000256" key="7">
    <source>
        <dbReference type="RuleBase" id="RU003345"/>
    </source>
</evidence>
<gene>
    <name evidence="9" type="ORF">FKV23_16785</name>
</gene>